<evidence type="ECO:0000313" key="2">
    <source>
        <dbReference type="Proteomes" id="UP000187406"/>
    </source>
</evidence>
<evidence type="ECO:0000313" key="1">
    <source>
        <dbReference type="EMBL" id="GAV76928.1"/>
    </source>
</evidence>
<accession>A0A1Q3CA05</accession>
<protein>
    <recommendedName>
        <fullName evidence="3">Retrotransposon gag domain-containing protein</fullName>
    </recommendedName>
</protein>
<dbReference type="InParanoid" id="A0A1Q3CA05"/>
<reference evidence="2" key="1">
    <citation type="submission" date="2016-04" db="EMBL/GenBank/DDBJ databases">
        <title>Cephalotus genome sequencing.</title>
        <authorList>
            <person name="Fukushima K."/>
            <person name="Hasebe M."/>
            <person name="Fang X."/>
        </authorList>
    </citation>
    <scope>NUCLEOTIDE SEQUENCE [LARGE SCALE GENOMIC DNA]</scope>
    <source>
        <strain evidence="2">cv. St1</strain>
    </source>
</reference>
<evidence type="ECO:0008006" key="3">
    <source>
        <dbReference type="Google" id="ProtNLM"/>
    </source>
</evidence>
<dbReference type="OrthoDB" id="1694194at2759"/>
<feature type="non-terminal residue" evidence="1">
    <location>
        <position position="103"/>
    </location>
</feature>
<dbReference type="STRING" id="3775.A0A1Q3CA05"/>
<dbReference type="EMBL" id="BDDD01001548">
    <property type="protein sequence ID" value="GAV76928.1"/>
    <property type="molecule type" value="Genomic_DNA"/>
</dbReference>
<feature type="non-terminal residue" evidence="1">
    <location>
        <position position="1"/>
    </location>
</feature>
<dbReference type="AlphaFoldDB" id="A0A1Q3CA05"/>
<comment type="caution">
    <text evidence="1">The sequence shown here is derived from an EMBL/GenBank/DDBJ whole genome shotgun (WGS) entry which is preliminary data.</text>
</comment>
<proteinExistence type="predicted"/>
<organism evidence="1 2">
    <name type="scientific">Cephalotus follicularis</name>
    <name type="common">Albany pitcher plant</name>
    <dbReference type="NCBI Taxonomy" id="3775"/>
    <lineage>
        <taxon>Eukaryota</taxon>
        <taxon>Viridiplantae</taxon>
        <taxon>Streptophyta</taxon>
        <taxon>Embryophyta</taxon>
        <taxon>Tracheophyta</taxon>
        <taxon>Spermatophyta</taxon>
        <taxon>Magnoliopsida</taxon>
        <taxon>eudicotyledons</taxon>
        <taxon>Gunneridae</taxon>
        <taxon>Pentapetalae</taxon>
        <taxon>rosids</taxon>
        <taxon>fabids</taxon>
        <taxon>Oxalidales</taxon>
        <taxon>Cephalotaceae</taxon>
        <taxon>Cephalotus</taxon>
    </lineage>
</organism>
<keyword evidence="2" id="KW-1185">Reference proteome</keyword>
<name>A0A1Q3CA05_CEPFO</name>
<gene>
    <name evidence="1" type="ORF">CFOL_v3_20401</name>
</gene>
<dbReference type="Proteomes" id="UP000187406">
    <property type="component" value="Unassembled WGS sequence"/>
</dbReference>
<sequence length="103" mass="12275">KDQVIVLVRVMSYIGSNNMEARRVKVLELRLYEGAQDAKELENFLFDMEQYFWVVLANKDSKVTMATMYLAGNAKLWWRTKYEHIGHIRCTISTWEDLKRELK</sequence>